<organism evidence="1">
    <name type="scientific">marine sediment metagenome</name>
    <dbReference type="NCBI Taxonomy" id="412755"/>
    <lineage>
        <taxon>unclassified sequences</taxon>
        <taxon>metagenomes</taxon>
        <taxon>ecological metagenomes</taxon>
    </lineage>
</organism>
<comment type="caution">
    <text evidence="1">The sequence shown here is derived from an EMBL/GenBank/DDBJ whole genome shotgun (WGS) entry which is preliminary data.</text>
</comment>
<evidence type="ECO:0000313" key="1">
    <source>
        <dbReference type="EMBL" id="KKN71079.1"/>
    </source>
</evidence>
<dbReference type="EMBL" id="LAZR01000391">
    <property type="protein sequence ID" value="KKN71079.1"/>
    <property type="molecule type" value="Genomic_DNA"/>
</dbReference>
<reference evidence="1" key="1">
    <citation type="journal article" date="2015" name="Nature">
        <title>Complex archaea that bridge the gap between prokaryotes and eukaryotes.</title>
        <authorList>
            <person name="Spang A."/>
            <person name="Saw J.H."/>
            <person name="Jorgensen S.L."/>
            <person name="Zaremba-Niedzwiedzka K."/>
            <person name="Martijn J."/>
            <person name="Lind A.E."/>
            <person name="van Eijk R."/>
            <person name="Schleper C."/>
            <person name="Guy L."/>
            <person name="Ettema T.J."/>
        </authorList>
    </citation>
    <scope>NUCLEOTIDE SEQUENCE</scope>
</reference>
<sequence>MSTTKANLRIVDAPKGQPFNVEISVEHGPMPTGLSGYQIDAMIKEMEKETSDYSDRLNAIADKYEAMRIKYIPARSEP</sequence>
<gene>
    <name evidence="1" type="ORF">LCGC14_0424960</name>
</gene>
<proteinExistence type="predicted"/>
<dbReference type="AlphaFoldDB" id="A0A0F9SW10"/>
<name>A0A0F9SW10_9ZZZZ</name>
<accession>A0A0F9SW10</accession>
<protein>
    <submittedName>
        <fullName evidence="1">Uncharacterized protein</fullName>
    </submittedName>
</protein>